<feature type="region of interest" description="Disordered" evidence="1">
    <location>
        <begin position="1"/>
        <end position="44"/>
    </location>
</feature>
<organism evidence="2 3">
    <name type="scientific">Streptomyces omiyaensis</name>
    <dbReference type="NCBI Taxonomy" id="68247"/>
    <lineage>
        <taxon>Bacteria</taxon>
        <taxon>Bacillati</taxon>
        <taxon>Actinomycetota</taxon>
        <taxon>Actinomycetes</taxon>
        <taxon>Kitasatosporales</taxon>
        <taxon>Streptomycetaceae</taxon>
        <taxon>Streptomyces</taxon>
    </lineage>
</organism>
<reference evidence="2 3" key="1">
    <citation type="submission" date="2024-10" db="EMBL/GenBank/DDBJ databases">
        <title>The Natural Products Discovery Center: Release of the First 8490 Sequenced Strains for Exploring Actinobacteria Biosynthetic Diversity.</title>
        <authorList>
            <person name="Kalkreuter E."/>
            <person name="Kautsar S.A."/>
            <person name="Yang D."/>
            <person name="Bader C.D."/>
            <person name="Teijaro C.N."/>
            <person name="Fluegel L."/>
            <person name="Davis C.M."/>
            <person name="Simpson J.R."/>
            <person name="Lauterbach L."/>
            <person name="Steele A.D."/>
            <person name="Gui C."/>
            <person name="Meng S."/>
            <person name="Li G."/>
            <person name="Viehrig K."/>
            <person name="Ye F."/>
            <person name="Su P."/>
            <person name="Kiefer A.F."/>
            <person name="Nichols A."/>
            <person name="Cepeda A.J."/>
            <person name="Yan W."/>
            <person name="Fan B."/>
            <person name="Jiang Y."/>
            <person name="Adhikari A."/>
            <person name="Zheng C.-J."/>
            <person name="Schuster L."/>
            <person name="Cowan T.M."/>
            <person name="Smanski M.J."/>
            <person name="Chevrette M.G."/>
            <person name="De Carvalho L.P.S."/>
            <person name="Shen B."/>
        </authorList>
    </citation>
    <scope>NUCLEOTIDE SEQUENCE [LARGE SCALE GENOMIC DNA]</scope>
    <source>
        <strain evidence="2 3">NPDC048229</strain>
    </source>
</reference>
<proteinExistence type="predicted"/>
<protein>
    <submittedName>
        <fullName evidence="2">Uncharacterized protein</fullName>
    </submittedName>
</protein>
<accession>A0ABW7BYS8</accession>
<comment type="caution">
    <text evidence="2">The sequence shown here is derived from an EMBL/GenBank/DDBJ whole genome shotgun (WGS) entry which is preliminary data.</text>
</comment>
<feature type="compositionally biased region" description="Low complexity" evidence="1">
    <location>
        <begin position="21"/>
        <end position="40"/>
    </location>
</feature>
<dbReference type="Proteomes" id="UP001604282">
    <property type="component" value="Unassembled WGS sequence"/>
</dbReference>
<gene>
    <name evidence="2" type="ORF">ACGFYS_21750</name>
</gene>
<evidence type="ECO:0000313" key="3">
    <source>
        <dbReference type="Proteomes" id="UP001604282"/>
    </source>
</evidence>
<name>A0ABW7BYS8_9ACTN</name>
<keyword evidence="3" id="KW-1185">Reference proteome</keyword>
<dbReference type="EMBL" id="JBICZW010000013">
    <property type="protein sequence ID" value="MFG3191555.1"/>
    <property type="molecule type" value="Genomic_DNA"/>
</dbReference>
<sequence>MGDSAGTGEAGTDRHGGASADVSGNGSESGSGSRSGSRSGSDGGIDIGVGWSSVSGSGDGLVALLRTRATAREPDERITVTAAVCASCGWDCFEVVADECFCEGCCLPLGVRDGGVHPDGFPWRLTPALPWPSTPPGSAPPVLRCPGGHDLFEAAVAHATGPAGEVRRVWLALRCTEDGTGTVHVDGATVTPAPCSCHPAP</sequence>
<evidence type="ECO:0000313" key="2">
    <source>
        <dbReference type="EMBL" id="MFG3191555.1"/>
    </source>
</evidence>
<evidence type="ECO:0000256" key="1">
    <source>
        <dbReference type="SAM" id="MobiDB-lite"/>
    </source>
</evidence>
<dbReference type="RefSeq" id="WP_392883434.1">
    <property type="nucleotide sequence ID" value="NZ_JBICZW010000013.1"/>
</dbReference>